<keyword evidence="1" id="KW-0732">Signal</keyword>
<evidence type="ECO:0000256" key="2">
    <source>
        <dbReference type="ARBA" id="ARBA00023157"/>
    </source>
</evidence>
<dbReference type="InterPro" id="IPR007110">
    <property type="entry name" value="Ig-like_dom"/>
</dbReference>
<dbReference type="InterPro" id="IPR013783">
    <property type="entry name" value="Ig-like_fold"/>
</dbReference>
<evidence type="ECO:0000259" key="3">
    <source>
        <dbReference type="PROSITE" id="PS50835"/>
    </source>
</evidence>
<dbReference type="Gene3D" id="2.60.40.10">
    <property type="entry name" value="Immunoglobulins"/>
    <property type="match status" value="2"/>
</dbReference>
<dbReference type="Proteomes" id="UP000228934">
    <property type="component" value="Unassembled WGS sequence"/>
</dbReference>
<dbReference type="InterPro" id="IPR036179">
    <property type="entry name" value="Ig-like_dom_sf"/>
</dbReference>
<dbReference type="OrthoDB" id="10010939at2759"/>
<dbReference type="PANTHER" id="PTHR45080:SF8">
    <property type="entry name" value="IG-LIKE DOMAIN-CONTAINING PROTEIN"/>
    <property type="match status" value="1"/>
</dbReference>
<keyword evidence="2" id="KW-1015">Disulfide bond</keyword>
<proteinExistence type="predicted"/>
<dbReference type="Pfam" id="PF07679">
    <property type="entry name" value="I-set"/>
    <property type="match status" value="1"/>
</dbReference>
<evidence type="ECO:0000256" key="1">
    <source>
        <dbReference type="ARBA" id="ARBA00022729"/>
    </source>
</evidence>
<sequence length="187" mass="20569">MTVSCQATASNETVVHWKQDGNIIANGPVLNLDFVDYSAAGLYTCVVDLPNVIGMTTSKDISIAVQGSPQASVTSQVMEVQDGDTVTTNCTVFGYPQPQVTWYINDTEVTSQAVLHYIKDNELKSELTLIVYKNVFNQSLKCVALNRFNISTAYIQLLEKSMTTPFSVTSSGMYWAAREICMVQSKI</sequence>
<organism evidence="4 5">
    <name type="scientific">Aquarana catesbeiana</name>
    <name type="common">American bullfrog</name>
    <name type="synonym">Rana catesbeiana</name>
    <dbReference type="NCBI Taxonomy" id="8400"/>
    <lineage>
        <taxon>Eukaryota</taxon>
        <taxon>Metazoa</taxon>
        <taxon>Chordata</taxon>
        <taxon>Craniata</taxon>
        <taxon>Vertebrata</taxon>
        <taxon>Euteleostomi</taxon>
        <taxon>Amphibia</taxon>
        <taxon>Batrachia</taxon>
        <taxon>Anura</taxon>
        <taxon>Neobatrachia</taxon>
        <taxon>Ranoidea</taxon>
        <taxon>Ranidae</taxon>
        <taxon>Aquarana</taxon>
    </lineage>
</organism>
<reference evidence="5" key="1">
    <citation type="journal article" date="2017" name="Nat. Commun.">
        <title>The North American bullfrog draft genome provides insight into hormonal regulation of long noncoding RNA.</title>
        <authorList>
            <person name="Hammond S.A."/>
            <person name="Warren R.L."/>
            <person name="Vandervalk B.P."/>
            <person name="Kucuk E."/>
            <person name="Khan H."/>
            <person name="Gibb E.A."/>
            <person name="Pandoh P."/>
            <person name="Kirk H."/>
            <person name="Zhao Y."/>
            <person name="Jones M."/>
            <person name="Mungall A.J."/>
            <person name="Coope R."/>
            <person name="Pleasance S."/>
            <person name="Moore R.A."/>
            <person name="Holt R.A."/>
            <person name="Round J.M."/>
            <person name="Ohora S."/>
            <person name="Walle B.V."/>
            <person name="Veldhoen N."/>
            <person name="Helbing C.C."/>
            <person name="Birol I."/>
        </authorList>
    </citation>
    <scope>NUCLEOTIDE SEQUENCE [LARGE SCALE GENOMIC DNA]</scope>
</reference>
<feature type="non-terminal residue" evidence="4">
    <location>
        <position position="187"/>
    </location>
</feature>
<name>A0A2G9R670_AQUCT</name>
<dbReference type="PANTHER" id="PTHR45080">
    <property type="entry name" value="CONTACTIN 5"/>
    <property type="match status" value="1"/>
</dbReference>
<feature type="domain" description="Ig-like" evidence="3">
    <location>
        <begin position="69"/>
        <end position="163"/>
    </location>
</feature>
<dbReference type="GO" id="GO:0005886">
    <property type="term" value="C:plasma membrane"/>
    <property type="evidence" value="ECO:0007669"/>
    <property type="project" value="TreeGrafter"/>
</dbReference>
<accession>A0A2G9R670</accession>
<keyword evidence="5" id="KW-1185">Reference proteome</keyword>
<dbReference type="GO" id="GO:0007156">
    <property type="term" value="P:homophilic cell adhesion via plasma membrane adhesion molecules"/>
    <property type="evidence" value="ECO:0007669"/>
    <property type="project" value="TreeGrafter"/>
</dbReference>
<dbReference type="SUPFAM" id="SSF48726">
    <property type="entry name" value="Immunoglobulin"/>
    <property type="match status" value="2"/>
</dbReference>
<feature type="domain" description="Ig-like" evidence="3">
    <location>
        <begin position="1"/>
        <end position="62"/>
    </location>
</feature>
<dbReference type="AlphaFoldDB" id="A0A2G9R670"/>
<dbReference type="EMBL" id="KV960949">
    <property type="protein sequence ID" value="PIO23378.1"/>
    <property type="molecule type" value="Genomic_DNA"/>
</dbReference>
<dbReference type="InterPro" id="IPR013098">
    <property type="entry name" value="Ig_I-set"/>
</dbReference>
<protein>
    <recommendedName>
        <fullName evidence="3">Ig-like domain-containing protein</fullName>
    </recommendedName>
</protein>
<evidence type="ECO:0000313" key="4">
    <source>
        <dbReference type="EMBL" id="PIO23378.1"/>
    </source>
</evidence>
<dbReference type="CDD" id="cd00096">
    <property type="entry name" value="Ig"/>
    <property type="match status" value="1"/>
</dbReference>
<dbReference type="PROSITE" id="PS50835">
    <property type="entry name" value="IG_LIKE"/>
    <property type="match status" value="2"/>
</dbReference>
<dbReference type="InterPro" id="IPR050958">
    <property type="entry name" value="Cell_Adh-Cytoskel_Orgn"/>
</dbReference>
<gene>
    <name evidence="4" type="ORF">AB205_0010460</name>
</gene>
<evidence type="ECO:0000313" key="5">
    <source>
        <dbReference type="Proteomes" id="UP000228934"/>
    </source>
</evidence>